<evidence type="ECO:0000256" key="5">
    <source>
        <dbReference type="NCBIfam" id="TIGR00065"/>
    </source>
</evidence>
<comment type="subunit">
    <text evidence="4">Homodimer. Polymerizes to form a dynamic ring structure in a strictly GTP-dependent manner. Interacts directly with several other division proteins.</text>
</comment>
<dbReference type="Pfam" id="PF00091">
    <property type="entry name" value="Tubulin"/>
    <property type="match status" value="1"/>
</dbReference>
<proteinExistence type="inferred from homology"/>
<dbReference type="SMART" id="SM00865">
    <property type="entry name" value="Tubulin_C"/>
    <property type="match status" value="1"/>
</dbReference>
<dbReference type="SUPFAM" id="SSF52490">
    <property type="entry name" value="Tubulin nucleotide-binding domain-like"/>
    <property type="match status" value="1"/>
</dbReference>
<comment type="subcellular location">
    <subcellularLocation>
        <location evidence="4">Cytoplasm</location>
    </subcellularLocation>
    <text evidence="4">Assembles at midcell at the inner surface of the cytoplasmic membrane.</text>
</comment>
<dbReference type="GO" id="GO:0003924">
    <property type="term" value="F:GTPase activity"/>
    <property type="evidence" value="ECO:0007669"/>
    <property type="project" value="UniProtKB-UniRule"/>
</dbReference>
<dbReference type="InterPro" id="IPR000158">
    <property type="entry name" value="Cell_div_FtsZ"/>
</dbReference>
<name>A0A7C0XBY2_UNCW3</name>
<dbReference type="InterPro" id="IPR045061">
    <property type="entry name" value="FtsZ/CetZ"/>
</dbReference>
<dbReference type="InterPro" id="IPR036525">
    <property type="entry name" value="Tubulin/FtsZ_GTPase_sf"/>
</dbReference>
<dbReference type="InterPro" id="IPR020805">
    <property type="entry name" value="Cell_div_FtsZ_CS"/>
</dbReference>
<protein>
    <recommendedName>
        <fullName evidence="4 5">Cell division protein FtsZ</fullName>
    </recommendedName>
</protein>
<dbReference type="PANTHER" id="PTHR30314">
    <property type="entry name" value="CELL DIVISION PROTEIN FTSZ-RELATED"/>
    <property type="match status" value="1"/>
</dbReference>
<keyword evidence="2 4" id="KW-0547">Nucleotide-binding</keyword>
<evidence type="ECO:0000259" key="6">
    <source>
        <dbReference type="SMART" id="SM00864"/>
    </source>
</evidence>
<reference evidence="8" key="1">
    <citation type="journal article" date="2020" name="mSystems">
        <title>Genome- and Community-Level Interaction Insights into Carbon Utilization and Element Cycling Functions of Hydrothermarchaeota in Hydrothermal Sediment.</title>
        <authorList>
            <person name="Zhou Z."/>
            <person name="Liu Y."/>
            <person name="Xu W."/>
            <person name="Pan J."/>
            <person name="Luo Z.H."/>
            <person name="Li M."/>
        </authorList>
    </citation>
    <scope>NUCLEOTIDE SEQUENCE [LARGE SCALE GENOMIC DNA]</scope>
    <source>
        <strain evidence="8">HyVt-237</strain>
    </source>
</reference>
<dbReference type="PRINTS" id="PR00423">
    <property type="entry name" value="CELLDVISFTSZ"/>
</dbReference>
<feature type="domain" description="Tubulin/FtsZ 2-layer sandwich" evidence="7">
    <location>
        <begin position="209"/>
        <end position="331"/>
    </location>
</feature>
<dbReference type="Pfam" id="PF12327">
    <property type="entry name" value="FtsZ_C"/>
    <property type="match status" value="1"/>
</dbReference>
<dbReference type="InterPro" id="IPR003008">
    <property type="entry name" value="Tubulin_FtsZ_GTPase"/>
</dbReference>
<keyword evidence="4" id="KW-0717">Septation</keyword>
<dbReference type="SUPFAM" id="SSF55307">
    <property type="entry name" value="Tubulin C-terminal domain-like"/>
    <property type="match status" value="1"/>
</dbReference>
<dbReference type="GO" id="GO:0032153">
    <property type="term" value="C:cell division site"/>
    <property type="evidence" value="ECO:0007669"/>
    <property type="project" value="UniProtKB-UniRule"/>
</dbReference>
<evidence type="ECO:0000256" key="1">
    <source>
        <dbReference type="ARBA" id="ARBA00009690"/>
    </source>
</evidence>
<dbReference type="CDD" id="cd02201">
    <property type="entry name" value="FtsZ_type1"/>
    <property type="match status" value="1"/>
</dbReference>
<dbReference type="GO" id="GO:0005525">
    <property type="term" value="F:GTP binding"/>
    <property type="evidence" value="ECO:0007669"/>
    <property type="project" value="UniProtKB-UniRule"/>
</dbReference>
<gene>
    <name evidence="4 8" type="primary">ftsZ</name>
    <name evidence="8" type="ORF">ENG67_06940</name>
</gene>
<feature type="binding site" evidence="4">
    <location>
        <position position="141"/>
    </location>
    <ligand>
        <name>GTP</name>
        <dbReference type="ChEBI" id="CHEBI:37565"/>
    </ligand>
</feature>
<evidence type="ECO:0000256" key="3">
    <source>
        <dbReference type="ARBA" id="ARBA00023134"/>
    </source>
</evidence>
<dbReference type="SMART" id="SM00864">
    <property type="entry name" value="Tubulin"/>
    <property type="match status" value="1"/>
</dbReference>
<comment type="function">
    <text evidence="4">Essential cell division protein that forms a contractile ring structure (Z ring) at the future cell division site. The regulation of the ring assembly controls the timing and the location of cell division. One of the functions of the FtsZ ring is to recruit other cell division proteins to the septum to produce a new cell wall between the dividing cells. Binds GTP and shows GTPase activity.</text>
</comment>
<dbReference type="GO" id="GO:0005737">
    <property type="term" value="C:cytoplasm"/>
    <property type="evidence" value="ECO:0007669"/>
    <property type="project" value="UniProtKB-SubCell"/>
</dbReference>
<feature type="domain" description="Tubulin/FtsZ GTPase" evidence="6">
    <location>
        <begin position="15"/>
        <end position="207"/>
    </location>
</feature>
<feature type="binding site" evidence="4">
    <location>
        <begin position="110"/>
        <end position="112"/>
    </location>
    <ligand>
        <name>GTP</name>
        <dbReference type="ChEBI" id="CHEBI:37565"/>
    </ligand>
</feature>
<evidence type="ECO:0000256" key="4">
    <source>
        <dbReference type="HAMAP-Rule" id="MF_00909"/>
    </source>
</evidence>
<dbReference type="AlphaFoldDB" id="A0A7C0XBY2"/>
<sequence>MLVFDNEKEETLYTKIKVMGIGGGGSNAVSHMVRKNLKGALTIAANTDLQALNSSLAHVKIQLGAALTRGLGAGGDPEVGKKAMEESADEVRKALKGADMVFLTAGMGGGTGTGGIPIAAQISKDLGALTIAVVTKPFRFEGIPRIKKAEEGLRNLRDKVDTLLVIPNDRIIEISEKELPIKEAFAMADEVLYQAVKGIISIINQKGVINIDFADIRTIMQEGKGEAIMGTGMGSGEDRAKEAAREAIFSPLLDGVSIQGAKGIVTFITGGESLTLKEVEEAVSLILEEASKDSKEPDLVFGYAVDPSLGDKVQITVIATGISKQFFNWEEESPEATQSEDISVPAYLRKQRDKPAFLRWHKPQEEKE</sequence>
<accession>A0A7C0XBY2</accession>
<dbReference type="Gene3D" id="3.40.50.1440">
    <property type="entry name" value="Tubulin/FtsZ, GTPase domain"/>
    <property type="match status" value="1"/>
</dbReference>
<dbReference type="Gene3D" id="3.30.1330.20">
    <property type="entry name" value="Tubulin/FtsZ, C-terminal domain"/>
    <property type="match status" value="1"/>
</dbReference>
<feature type="binding site" evidence="4">
    <location>
        <position position="189"/>
    </location>
    <ligand>
        <name>GTP</name>
        <dbReference type="ChEBI" id="CHEBI:37565"/>
    </ligand>
</feature>
<keyword evidence="4 8" id="KW-0132">Cell division</keyword>
<dbReference type="GO" id="GO:0000917">
    <property type="term" value="P:division septum assembly"/>
    <property type="evidence" value="ECO:0007669"/>
    <property type="project" value="UniProtKB-KW"/>
</dbReference>
<dbReference type="InterPro" id="IPR024757">
    <property type="entry name" value="FtsZ_C"/>
</dbReference>
<dbReference type="Proteomes" id="UP000885931">
    <property type="component" value="Unassembled WGS sequence"/>
</dbReference>
<dbReference type="InterPro" id="IPR008280">
    <property type="entry name" value="Tub_FtsZ_C"/>
</dbReference>
<feature type="binding site" evidence="4">
    <location>
        <position position="145"/>
    </location>
    <ligand>
        <name>GTP</name>
        <dbReference type="ChEBI" id="CHEBI:37565"/>
    </ligand>
</feature>
<comment type="similarity">
    <text evidence="1 4">Belongs to the FtsZ family.</text>
</comment>
<evidence type="ECO:0000313" key="8">
    <source>
        <dbReference type="EMBL" id="HDM90924.1"/>
    </source>
</evidence>
<dbReference type="EMBL" id="DRBW01000254">
    <property type="protein sequence ID" value="HDM90924.1"/>
    <property type="molecule type" value="Genomic_DNA"/>
</dbReference>
<dbReference type="GO" id="GO:0043093">
    <property type="term" value="P:FtsZ-dependent cytokinesis"/>
    <property type="evidence" value="ECO:0007669"/>
    <property type="project" value="UniProtKB-UniRule"/>
</dbReference>
<dbReference type="GO" id="GO:0051258">
    <property type="term" value="P:protein polymerization"/>
    <property type="evidence" value="ECO:0007669"/>
    <property type="project" value="UniProtKB-UniRule"/>
</dbReference>
<dbReference type="NCBIfam" id="TIGR00065">
    <property type="entry name" value="ftsZ"/>
    <property type="match status" value="1"/>
</dbReference>
<dbReference type="HAMAP" id="MF_00909">
    <property type="entry name" value="FtsZ"/>
    <property type="match status" value="1"/>
</dbReference>
<feature type="binding site" evidence="4">
    <location>
        <begin position="23"/>
        <end position="27"/>
    </location>
    <ligand>
        <name>GTP</name>
        <dbReference type="ChEBI" id="CHEBI:37565"/>
    </ligand>
</feature>
<comment type="caution">
    <text evidence="8">The sequence shown here is derived from an EMBL/GenBank/DDBJ whole genome shotgun (WGS) entry which is preliminary data.</text>
</comment>
<dbReference type="InterPro" id="IPR018316">
    <property type="entry name" value="Tubulin/FtsZ_2-layer-sand-dom"/>
</dbReference>
<dbReference type="PANTHER" id="PTHR30314:SF3">
    <property type="entry name" value="MITOCHONDRIAL DIVISION PROTEIN FSZA"/>
    <property type="match status" value="1"/>
</dbReference>
<dbReference type="PROSITE" id="PS01134">
    <property type="entry name" value="FTSZ_1"/>
    <property type="match status" value="1"/>
</dbReference>
<dbReference type="FunFam" id="3.40.50.1440:FF:000001">
    <property type="entry name" value="Cell division protein FtsZ"/>
    <property type="match status" value="1"/>
</dbReference>
<keyword evidence="4" id="KW-0131">Cell cycle</keyword>
<organism evidence="8">
    <name type="scientific">candidate division WOR-3 bacterium</name>
    <dbReference type="NCBI Taxonomy" id="2052148"/>
    <lineage>
        <taxon>Bacteria</taxon>
        <taxon>Bacteria division WOR-3</taxon>
    </lineage>
</organism>
<evidence type="ECO:0000259" key="7">
    <source>
        <dbReference type="SMART" id="SM00865"/>
    </source>
</evidence>
<keyword evidence="4" id="KW-0963">Cytoplasm</keyword>
<keyword evidence="3 4" id="KW-0342">GTP-binding</keyword>
<evidence type="ECO:0000256" key="2">
    <source>
        <dbReference type="ARBA" id="ARBA00022741"/>
    </source>
</evidence>
<dbReference type="InterPro" id="IPR037103">
    <property type="entry name" value="Tubulin/FtsZ-like_C"/>
</dbReference>